<dbReference type="Gene3D" id="2.160.20.60">
    <property type="entry name" value="Glutamate synthase, alpha subunit, C-terminal domain"/>
    <property type="match status" value="1"/>
</dbReference>
<evidence type="ECO:0000313" key="20">
    <source>
        <dbReference type="Proteomes" id="UP000218335"/>
    </source>
</evidence>
<comment type="caution">
    <text evidence="19">The sequence shown here is derived from an EMBL/GenBank/DDBJ whole genome shotgun (WGS) entry which is preliminary data.</text>
</comment>
<evidence type="ECO:0000256" key="16">
    <source>
        <dbReference type="ARBA" id="ARBA00029440"/>
    </source>
</evidence>
<dbReference type="GO" id="GO:0046872">
    <property type="term" value="F:metal ion binding"/>
    <property type="evidence" value="ECO:0007669"/>
    <property type="project" value="UniProtKB-KW"/>
</dbReference>
<organism evidence="19 20">
    <name type="scientific">Staphylococcus delphini</name>
    <dbReference type="NCBI Taxonomy" id="53344"/>
    <lineage>
        <taxon>Bacteria</taxon>
        <taxon>Bacillati</taxon>
        <taxon>Bacillota</taxon>
        <taxon>Bacilli</taxon>
        <taxon>Bacillales</taxon>
        <taxon>Staphylococcaceae</taxon>
        <taxon>Staphylococcus</taxon>
        <taxon>Staphylococcus intermedius group</taxon>
    </lineage>
</organism>
<dbReference type="GO" id="GO:0015930">
    <property type="term" value="F:glutamate synthase activity"/>
    <property type="evidence" value="ECO:0007669"/>
    <property type="project" value="InterPro"/>
</dbReference>
<comment type="cofactor">
    <cofactor evidence="2">
        <name>[3Fe-4S] cluster</name>
        <dbReference type="ChEBI" id="CHEBI:21137"/>
    </cofactor>
</comment>
<evidence type="ECO:0000256" key="9">
    <source>
        <dbReference type="ARBA" id="ARBA00022827"/>
    </source>
</evidence>
<dbReference type="FunFam" id="2.160.20.60:FF:000001">
    <property type="entry name" value="Glutamate synthase, large subunit"/>
    <property type="match status" value="1"/>
</dbReference>
<evidence type="ECO:0000256" key="5">
    <source>
        <dbReference type="ARBA" id="ARBA00022605"/>
    </source>
</evidence>
<evidence type="ECO:0000256" key="13">
    <source>
        <dbReference type="ARBA" id="ARBA00023014"/>
    </source>
</evidence>
<dbReference type="InterPro" id="IPR013785">
    <property type="entry name" value="Aldolase_TIM"/>
</dbReference>
<dbReference type="InterPro" id="IPR002932">
    <property type="entry name" value="Glu_synthdom"/>
</dbReference>
<evidence type="ECO:0000256" key="14">
    <source>
        <dbReference type="ARBA" id="ARBA00023164"/>
    </source>
</evidence>
<dbReference type="InterPro" id="IPR029055">
    <property type="entry name" value="Ntn_hydrolases_N"/>
</dbReference>
<keyword evidence="6" id="KW-0285">Flavoprotein</keyword>
<dbReference type="NCBIfam" id="NF008730">
    <property type="entry name" value="PRK11750.1"/>
    <property type="match status" value="1"/>
</dbReference>
<feature type="region of interest" description="Disordered" evidence="17">
    <location>
        <begin position="876"/>
        <end position="895"/>
    </location>
</feature>
<dbReference type="CDD" id="cd00713">
    <property type="entry name" value="GltS"/>
    <property type="match status" value="1"/>
</dbReference>
<keyword evidence="11" id="KW-0560">Oxidoreductase</keyword>
<evidence type="ECO:0000256" key="3">
    <source>
        <dbReference type="ARBA" id="ARBA00001974"/>
    </source>
</evidence>
<dbReference type="SUPFAM" id="SSF51395">
    <property type="entry name" value="FMN-linked oxidoreductases"/>
    <property type="match status" value="1"/>
</dbReference>
<evidence type="ECO:0000256" key="4">
    <source>
        <dbReference type="ARBA" id="ARBA00009716"/>
    </source>
</evidence>
<dbReference type="InterPro" id="IPR036485">
    <property type="entry name" value="Glu_synth_asu_C_sf"/>
</dbReference>
<dbReference type="SUPFAM" id="SSF56235">
    <property type="entry name" value="N-terminal nucleophile aminohydrolases (Ntn hydrolases)"/>
    <property type="match status" value="1"/>
</dbReference>
<dbReference type="Pfam" id="PF01493">
    <property type="entry name" value="GXGXG"/>
    <property type="match status" value="1"/>
</dbReference>
<dbReference type="InterPro" id="IPR006982">
    <property type="entry name" value="Glu_synth_centr_N"/>
</dbReference>
<comment type="cofactor">
    <cofactor evidence="3">
        <name>FAD</name>
        <dbReference type="ChEBI" id="CHEBI:57692"/>
    </cofactor>
</comment>
<keyword evidence="7" id="KW-0288">FMN</keyword>
<evidence type="ECO:0000256" key="2">
    <source>
        <dbReference type="ARBA" id="ARBA00001927"/>
    </source>
</evidence>
<evidence type="ECO:0000256" key="7">
    <source>
        <dbReference type="ARBA" id="ARBA00022643"/>
    </source>
</evidence>
<dbReference type="Proteomes" id="UP000218335">
    <property type="component" value="Unassembled WGS sequence"/>
</dbReference>
<dbReference type="PANTHER" id="PTHR11938">
    <property type="entry name" value="FAD NADPH DEHYDROGENASE/OXIDOREDUCTASE"/>
    <property type="match status" value="1"/>
</dbReference>
<accession>A0A2A4GVV4</accession>
<dbReference type="SUPFAM" id="SSF69336">
    <property type="entry name" value="Alpha subunit of glutamate synthase, C-terminal domain"/>
    <property type="match status" value="1"/>
</dbReference>
<evidence type="ECO:0000256" key="1">
    <source>
        <dbReference type="ARBA" id="ARBA00001917"/>
    </source>
</evidence>
<dbReference type="PANTHER" id="PTHR11938:SF133">
    <property type="entry name" value="GLUTAMATE SYNTHASE (NADH)"/>
    <property type="match status" value="1"/>
</dbReference>
<dbReference type="InterPro" id="IPR050711">
    <property type="entry name" value="ET-N_metabolism_enzyme"/>
</dbReference>
<evidence type="ECO:0000256" key="15">
    <source>
        <dbReference type="ARBA" id="ARBA00023291"/>
    </source>
</evidence>
<dbReference type="GO" id="GO:0051538">
    <property type="term" value="F:3 iron, 4 sulfur cluster binding"/>
    <property type="evidence" value="ECO:0007669"/>
    <property type="project" value="UniProtKB-KW"/>
</dbReference>
<dbReference type="Gene3D" id="3.60.20.10">
    <property type="entry name" value="Glutamine Phosphoribosylpyrophosphate, subunit 1, domain 1"/>
    <property type="match status" value="1"/>
</dbReference>
<keyword evidence="14" id="KW-0314">Glutamate biosynthesis</keyword>
<dbReference type="InterPro" id="IPR017932">
    <property type="entry name" value="GATase_2_dom"/>
</dbReference>
<proteinExistence type="inferred from homology"/>
<keyword evidence="13" id="KW-0411">Iron-sulfur</keyword>
<dbReference type="Gene3D" id="3.20.20.70">
    <property type="entry name" value="Aldolase class I"/>
    <property type="match status" value="2"/>
</dbReference>
<dbReference type="EMBL" id="MWUU01000013">
    <property type="protein sequence ID" value="PCF54375.1"/>
    <property type="molecule type" value="Genomic_DNA"/>
</dbReference>
<protein>
    <submittedName>
        <fullName evidence="19">Glutamate synthase large subunit</fullName>
    </submittedName>
</protein>
<keyword evidence="8" id="KW-0479">Metal-binding</keyword>
<dbReference type="InterPro" id="IPR002489">
    <property type="entry name" value="Glu_synth_asu_C"/>
</dbReference>
<comment type="pathway">
    <text evidence="16">Amino-acid biosynthesis.</text>
</comment>
<dbReference type="GO" id="GO:0006537">
    <property type="term" value="P:glutamate biosynthetic process"/>
    <property type="evidence" value="ECO:0007669"/>
    <property type="project" value="UniProtKB-KW"/>
</dbReference>
<dbReference type="GO" id="GO:0019676">
    <property type="term" value="P:ammonia assimilation cycle"/>
    <property type="evidence" value="ECO:0007669"/>
    <property type="project" value="TreeGrafter"/>
</dbReference>
<evidence type="ECO:0000256" key="17">
    <source>
        <dbReference type="SAM" id="MobiDB-lite"/>
    </source>
</evidence>
<comment type="similarity">
    <text evidence="4">Belongs to the glutamate synthase family.</text>
</comment>
<dbReference type="CDD" id="cd02808">
    <property type="entry name" value="GltS_FMN"/>
    <property type="match status" value="1"/>
</dbReference>
<dbReference type="Pfam" id="PF00310">
    <property type="entry name" value="GATase_2"/>
    <property type="match status" value="1"/>
</dbReference>
<feature type="domain" description="Glutamine amidotransferase type-2" evidence="18">
    <location>
        <begin position="22"/>
        <end position="408"/>
    </location>
</feature>
<name>A0A2A4GVV4_9STAP</name>
<dbReference type="Pfam" id="PF01645">
    <property type="entry name" value="Glu_synthase"/>
    <property type="match status" value="1"/>
</dbReference>
<evidence type="ECO:0000256" key="8">
    <source>
        <dbReference type="ARBA" id="ARBA00022723"/>
    </source>
</evidence>
<keyword evidence="10" id="KW-0315">Glutamine amidotransferase</keyword>
<dbReference type="RefSeq" id="WP_096591662.1">
    <property type="nucleotide sequence ID" value="NZ_MWRM01000008.1"/>
</dbReference>
<evidence type="ECO:0000313" key="19">
    <source>
        <dbReference type="EMBL" id="PCF54375.1"/>
    </source>
</evidence>
<evidence type="ECO:0000259" key="18">
    <source>
        <dbReference type="PROSITE" id="PS51278"/>
    </source>
</evidence>
<evidence type="ECO:0000256" key="12">
    <source>
        <dbReference type="ARBA" id="ARBA00023004"/>
    </source>
</evidence>
<keyword evidence="15" id="KW-0003">3Fe-4S</keyword>
<comment type="cofactor">
    <cofactor evidence="1">
        <name>FMN</name>
        <dbReference type="ChEBI" id="CHEBI:58210"/>
    </cofactor>
</comment>
<sequence length="1501" mass="165195">MSNNYLNSKIGLYDSREEHDACGIGFYANMNNERSHEIVEKSLEMLRRLDHRGGIGADGMTGDGAGIMTEVPYQYFSEVTDFDLPAEGDYAVGMLFANVKISDTKHAKAIASLFEGEGLRVIGERQVPVDVTCLAPHVAETMPVIQQIFVVNDSAQDFKRALYLARKQIEKYGESAQLDLYFTSLSTRTIVYKGWLRSDQIKSLYVDLQQPSYVSKFGSVHSRFSTNTFPSWERAHPNRLLMHNGEINTIQGNVNWMRARQRRLIETIFGESQHKVHQILDESGSDSAIVDNALEFLSLAMSPEQAAMLLIPEPWLYNESNDPKVRAFYEFYSYLMEPWDGPTMISFCDGDKLGALTDRNGLRPGRYTITKQNEIVFSSEVGVVDVDEADVVFKGQLNPGKLLLVDFNQHKVIENHELKTAIAEQQPYLEWLETYQHKLDLEAVPYAGGPVAVDHVLQMQQRFGYTKEELDKYLTELVTGGKDPIGAMGYDAPLAVLSEQPESLFNYFKQLFAQVTNPPIDAYREKIVTSELSYLGKEANLLEPGPDVLKRVQLKHPVLTPAQLDVIGQEGFTLAEFSTGYTGGLKEALDNLGEAVVKAVRQGAEIIVLNDSDVTEADQYAMPILLAVSHIHQLLIRKNLRMQTSIVASSGETREVHHLACLVGYGANAVIPYLAQQTIAQLTERGRLGGVVADNVACYNAILSEGLIKVMAKMGISTVQSYQGAQIFEAVGLSEAVINDYFTGTTSKLSGISIETLDAENKARQTIKGDTLDPGSTFQWRQQGQHHTFNPTTIRLLQHACRDNDYAQFKAFSKVANDQTSSHIRDLFAFKSQQAIDIAQVEPVEEIVKRFKTGAMSYGSISQEAHQTLAEAMNQLGGKSNSGEGGEALSRYEPQADGRDFKSAIKQVASGRFGVTSHYLQHAKEIQIKVAQGAKPGEGGQLPGSKVYPWIAEVRGSTPGIGLISPPPHHDIYSIEDLAQLIHDLKNVNRDADITVKLVSKSGVGTIAAGVAKAFADKIVISGYDGGTGASPKTSIQHAGLPWELGLAETHQTLMMNDLRSRVRLETDGKLLTGKDVAYACMLGAEEFGFATAPLVVLGCIMMRVCHKDTCPVGIATQNGDLRKLYTGKAQHVVNYMHFVAEELREIMAELGIRTVDELVGRTDLLKRSAVAYHHPKAREMKLENLLYQHDGPRTKEIEQRHGLEHGFDLTTLLPASQAHIQAGSHFKGQFEVGNEQRNVGVITGSEITRTHGLHGLPTDTIVAETHGHAGQSLGAWIPQGLTLHHTGDANDYVGKGLSGGKIVVNAPNVAREDEIIVGNVCFYGATKGEAYINGRAGERFCIRNSGVHVVVEGVGDHGLEYMTGGRVVILGDVGKNFGQGMSGGVCYAFPSDVEQFKAHNQLATLDFDVVEDEAEKAMLKGMLERHLAYTDSQKAAVILADFEARLQQCVKVIPKDYKQMVQKIHYHQQQRASQEDALLAAFNDDQNIDEVAQAEPIAVY</sequence>
<reference evidence="19 20" key="1">
    <citation type="journal article" date="2017" name="PLoS ONE">
        <title>Development of a real-time PCR for detection of Staphylococcus pseudintermedius using a novel automated comparison of whole-genome sequences.</title>
        <authorList>
            <person name="Verstappen K.M."/>
            <person name="Huijbregts L."/>
            <person name="Spaninks M."/>
            <person name="Wagenaar J.A."/>
            <person name="Fluit A.C."/>
            <person name="Duim B."/>
        </authorList>
    </citation>
    <scope>NUCLEOTIDE SEQUENCE [LARGE SCALE GENOMIC DNA]</scope>
    <source>
        <strain evidence="19 20">215070706401-1</strain>
    </source>
</reference>
<keyword evidence="9" id="KW-0274">FAD</keyword>
<keyword evidence="12" id="KW-0408">Iron</keyword>
<evidence type="ECO:0000256" key="11">
    <source>
        <dbReference type="ARBA" id="ARBA00023002"/>
    </source>
</evidence>
<dbReference type="PROSITE" id="PS51278">
    <property type="entry name" value="GATASE_TYPE_2"/>
    <property type="match status" value="1"/>
</dbReference>
<dbReference type="FunFam" id="3.20.20.70:FF:000061">
    <property type="entry name" value="Glutamate synthase large subunit"/>
    <property type="match status" value="1"/>
</dbReference>
<dbReference type="Pfam" id="PF04898">
    <property type="entry name" value="Glu_syn_central"/>
    <property type="match status" value="1"/>
</dbReference>
<evidence type="ECO:0000256" key="10">
    <source>
        <dbReference type="ARBA" id="ARBA00022962"/>
    </source>
</evidence>
<evidence type="ECO:0000256" key="6">
    <source>
        <dbReference type="ARBA" id="ARBA00022630"/>
    </source>
</evidence>
<dbReference type="FunFam" id="3.60.20.10:FF:000001">
    <property type="entry name" value="Glutamate synthase, large subunit"/>
    <property type="match status" value="1"/>
</dbReference>
<keyword evidence="5" id="KW-0028">Amino-acid biosynthesis</keyword>
<gene>
    <name evidence="19" type="ORF">B5C08_09800</name>
</gene>